<proteinExistence type="predicted"/>
<dbReference type="Proteomes" id="UP001151760">
    <property type="component" value="Unassembled WGS sequence"/>
</dbReference>
<evidence type="ECO:0000313" key="2">
    <source>
        <dbReference type="Proteomes" id="UP001151760"/>
    </source>
</evidence>
<comment type="caution">
    <text evidence="1">The sequence shown here is derived from an EMBL/GenBank/DDBJ whole genome shotgun (WGS) entry which is preliminary data.</text>
</comment>
<organism evidence="1 2">
    <name type="scientific">Tanacetum coccineum</name>
    <dbReference type="NCBI Taxonomy" id="301880"/>
    <lineage>
        <taxon>Eukaryota</taxon>
        <taxon>Viridiplantae</taxon>
        <taxon>Streptophyta</taxon>
        <taxon>Embryophyta</taxon>
        <taxon>Tracheophyta</taxon>
        <taxon>Spermatophyta</taxon>
        <taxon>Magnoliopsida</taxon>
        <taxon>eudicotyledons</taxon>
        <taxon>Gunneridae</taxon>
        <taxon>Pentapetalae</taxon>
        <taxon>asterids</taxon>
        <taxon>campanulids</taxon>
        <taxon>Asterales</taxon>
        <taxon>Asteraceae</taxon>
        <taxon>Asteroideae</taxon>
        <taxon>Anthemideae</taxon>
        <taxon>Anthemidinae</taxon>
        <taxon>Tanacetum</taxon>
    </lineage>
</organism>
<gene>
    <name evidence="1" type="ORF">Tco_0773946</name>
</gene>
<name>A0ABQ4ZN24_9ASTR</name>
<dbReference type="EMBL" id="BQNB010011495">
    <property type="protein sequence ID" value="GJS91310.1"/>
    <property type="molecule type" value="Genomic_DNA"/>
</dbReference>
<sequence>MALPPRDQRHQYLRYKGLQYTDANIADFETRLARIYRREVHRVQVFDFRGLPDLMAEGLSTRMLMDHRFGEVVTDLDTAGALYVTSENFRNFKGDISYS</sequence>
<keyword evidence="2" id="KW-1185">Reference proteome</keyword>
<evidence type="ECO:0000313" key="1">
    <source>
        <dbReference type="EMBL" id="GJS91310.1"/>
    </source>
</evidence>
<reference evidence="1" key="1">
    <citation type="journal article" date="2022" name="Int. J. Mol. Sci.">
        <title>Draft Genome of Tanacetum Coccineum: Genomic Comparison of Closely Related Tanacetum-Family Plants.</title>
        <authorList>
            <person name="Yamashiro T."/>
            <person name="Shiraishi A."/>
            <person name="Nakayama K."/>
            <person name="Satake H."/>
        </authorList>
    </citation>
    <scope>NUCLEOTIDE SEQUENCE</scope>
</reference>
<reference evidence="1" key="2">
    <citation type="submission" date="2022-01" db="EMBL/GenBank/DDBJ databases">
        <authorList>
            <person name="Yamashiro T."/>
            <person name="Shiraishi A."/>
            <person name="Satake H."/>
            <person name="Nakayama K."/>
        </authorList>
    </citation>
    <scope>NUCLEOTIDE SEQUENCE</scope>
</reference>
<accession>A0ABQ4ZN24</accession>
<protein>
    <submittedName>
        <fullName evidence="1">Uncharacterized protein</fullName>
    </submittedName>
</protein>